<dbReference type="GO" id="GO:0003677">
    <property type="term" value="F:DNA binding"/>
    <property type="evidence" value="ECO:0007669"/>
    <property type="project" value="InterPro"/>
</dbReference>
<dbReference type="InterPro" id="IPR001387">
    <property type="entry name" value="Cro/C1-type_HTH"/>
</dbReference>
<accession>A0A7W9PDV2</accession>
<dbReference type="SUPFAM" id="SSF47413">
    <property type="entry name" value="lambda repressor-like DNA-binding domains"/>
    <property type="match status" value="1"/>
</dbReference>
<reference evidence="2 3" key="1">
    <citation type="submission" date="2020-08" db="EMBL/GenBank/DDBJ databases">
        <title>Sequencing the genomes of 1000 actinobacteria strains.</title>
        <authorList>
            <person name="Klenk H.-P."/>
        </authorList>
    </citation>
    <scope>NUCLEOTIDE SEQUENCE [LARGE SCALE GENOMIC DNA]</scope>
    <source>
        <strain evidence="2 3">DSM 43582</strain>
    </source>
</reference>
<dbReference type="SMART" id="SM00530">
    <property type="entry name" value="HTH_XRE"/>
    <property type="match status" value="1"/>
</dbReference>
<dbReference type="Pfam" id="PF13560">
    <property type="entry name" value="HTH_31"/>
    <property type="match status" value="1"/>
</dbReference>
<dbReference type="Gene3D" id="1.10.260.40">
    <property type="entry name" value="lambda repressor-like DNA-binding domains"/>
    <property type="match status" value="1"/>
</dbReference>
<dbReference type="Proteomes" id="UP000540412">
    <property type="component" value="Unassembled WGS sequence"/>
</dbReference>
<dbReference type="PROSITE" id="PS50943">
    <property type="entry name" value="HTH_CROC1"/>
    <property type="match status" value="1"/>
</dbReference>
<dbReference type="EMBL" id="JACHIT010000001">
    <property type="protein sequence ID" value="MBB5914302.1"/>
    <property type="molecule type" value="Genomic_DNA"/>
</dbReference>
<organism evidence="2 3">
    <name type="scientific">Nocardia transvalensis</name>
    <dbReference type="NCBI Taxonomy" id="37333"/>
    <lineage>
        <taxon>Bacteria</taxon>
        <taxon>Bacillati</taxon>
        <taxon>Actinomycetota</taxon>
        <taxon>Actinomycetes</taxon>
        <taxon>Mycobacteriales</taxon>
        <taxon>Nocardiaceae</taxon>
        <taxon>Nocardia</taxon>
    </lineage>
</organism>
<protein>
    <submittedName>
        <fullName evidence="2">Transcriptional regulator with XRE-family HTH domain</fullName>
    </submittedName>
</protein>
<evidence type="ECO:0000313" key="2">
    <source>
        <dbReference type="EMBL" id="MBB5914302.1"/>
    </source>
</evidence>
<comment type="caution">
    <text evidence="2">The sequence shown here is derived from an EMBL/GenBank/DDBJ whole genome shotgun (WGS) entry which is preliminary data.</text>
</comment>
<dbReference type="AlphaFoldDB" id="A0A7W9PDV2"/>
<dbReference type="InterPro" id="IPR043917">
    <property type="entry name" value="DUF5753"/>
</dbReference>
<name>A0A7W9PDV2_9NOCA</name>
<evidence type="ECO:0000259" key="1">
    <source>
        <dbReference type="PROSITE" id="PS50943"/>
    </source>
</evidence>
<keyword evidence="3" id="KW-1185">Reference proteome</keyword>
<dbReference type="RefSeq" id="WP_040751221.1">
    <property type="nucleotide sequence ID" value="NZ_JACHIT010000001.1"/>
</dbReference>
<gene>
    <name evidence="2" type="ORF">BJY24_003169</name>
</gene>
<dbReference type="CDD" id="cd00093">
    <property type="entry name" value="HTH_XRE"/>
    <property type="match status" value="1"/>
</dbReference>
<sequence length="297" mass="33666">MSEIGSTLARRALGRELRRMRTAKGLTLAEVGRAAETSPQSISRTEDGLSTRVTRLQMNALCDLFGATDAERRMMLGLVDEIRKAHKSKQGGWWRGYADEIHYDFDHYLALEDAAKRLITWKVTTLQGLLQTPSYRRALAWAESPTAPPEQIEKRIEWATRRQSLLENKRLEIDVILSEAVIRNQIGGAAVMHEQLQHLVNVMALPNVSIRVVTFDKPSHLGLLSGSFVLLEFPPLPQSKMMEPPVVYVEEYAGDLFLEREADVQRYRNALQDISRVALDQSKTRRLILDVAKEYAA</sequence>
<dbReference type="Pfam" id="PF19054">
    <property type="entry name" value="DUF5753"/>
    <property type="match status" value="1"/>
</dbReference>
<evidence type="ECO:0000313" key="3">
    <source>
        <dbReference type="Proteomes" id="UP000540412"/>
    </source>
</evidence>
<feature type="domain" description="HTH cro/C1-type" evidence="1">
    <location>
        <begin position="17"/>
        <end position="72"/>
    </location>
</feature>
<dbReference type="InterPro" id="IPR010982">
    <property type="entry name" value="Lambda_DNA-bd_dom_sf"/>
</dbReference>
<proteinExistence type="predicted"/>